<dbReference type="InterPro" id="IPR014988">
    <property type="entry name" value="Uncharacterised_YqcI/YcgG"/>
</dbReference>
<feature type="region of interest" description="Disordered" evidence="1">
    <location>
        <begin position="220"/>
        <end position="248"/>
    </location>
</feature>
<reference evidence="2 3" key="1">
    <citation type="submission" date="2018-10" db="EMBL/GenBank/DDBJ databases">
        <title>Isolation of pseudouridimycin from Streptomyces albus DSM 40763.</title>
        <authorList>
            <person name="Rosenqvist P."/>
            <person name="Metsae-Ketelae M."/>
            <person name="Virta P."/>
        </authorList>
    </citation>
    <scope>NUCLEOTIDE SEQUENCE [LARGE SCALE GENOMIC DNA]</scope>
    <source>
        <strain evidence="2 3">DSM 40763</strain>
    </source>
</reference>
<evidence type="ECO:0000313" key="2">
    <source>
        <dbReference type="EMBL" id="TGG80530.1"/>
    </source>
</evidence>
<feature type="compositionally biased region" description="Basic and acidic residues" evidence="1">
    <location>
        <begin position="226"/>
        <end position="248"/>
    </location>
</feature>
<evidence type="ECO:0000256" key="1">
    <source>
        <dbReference type="SAM" id="MobiDB-lite"/>
    </source>
</evidence>
<dbReference type="EMBL" id="RCIY01000069">
    <property type="protein sequence ID" value="TGG80530.1"/>
    <property type="molecule type" value="Genomic_DNA"/>
</dbReference>
<protein>
    <submittedName>
        <fullName evidence="2">YqcI/YcgG family protein</fullName>
    </submittedName>
</protein>
<proteinExistence type="predicted"/>
<dbReference type="Proteomes" id="UP000298111">
    <property type="component" value="Unassembled WGS sequence"/>
</dbReference>
<dbReference type="Pfam" id="PF08892">
    <property type="entry name" value="YqcI_YcgG"/>
    <property type="match status" value="1"/>
</dbReference>
<dbReference type="PANTHER" id="PTHR40045:SF1">
    <property type="entry name" value="YQCI_YCGG FAMILY PROTEIN"/>
    <property type="match status" value="1"/>
</dbReference>
<sequence>MTADARREVEEFILGDRFSCLAGRSAWRRGGITHRHYDRLGDADSARLLAWDLAEFVASADWSARTFTSFIATFEQPRGVDELRFEELLWQHLQLLHDHDAESHPWAEGRSADPQSEDFAYSVAGHAFFVIGLHETHRRWGRRPPFPMLAFNSHEQFARIKAAGMWDRLAEKIRKQDIKLQGDINPNLYEYEKLSEARRYSGRPKPADWQCPFAARASAAAGADAAGERDRELTASGARDRELTASGA</sequence>
<comment type="caution">
    <text evidence="2">The sequence shown here is derived from an EMBL/GenBank/DDBJ whole genome shotgun (WGS) entry which is preliminary data.</text>
</comment>
<gene>
    <name evidence="2" type="ORF">D8771_22370</name>
</gene>
<name>A0A8H1QPN7_9ACTN</name>
<accession>A0A8H1QPN7</accession>
<dbReference type="AlphaFoldDB" id="A0A8H1QPN7"/>
<evidence type="ECO:0000313" key="3">
    <source>
        <dbReference type="Proteomes" id="UP000298111"/>
    </source>
</evidence>
<dbReference type="NCBIfam" id="NF041366">
    <property type="entry name" value="GntA_guanitoxin"/>
    <property type="match status" value="1"/>
</dbReference>
<dbReference type="PANTHER" id="PTHR40045">
    <property type="entry name" value="YCGG FAMILY PROTEIN"/>
    <property type="match status" value="1"/>
</dbReference>
<organism evidence="2 3">
    <name type="scientific">Streptomyces albus</name>
    <dbReference type="NCBI Taxonomy" id="1888"/>
    <lineage>
        <taxon>Bacteria</taxon>
        <taxon>Bacillati</taxon>
        <taxon>Actinomycetota</taxon>
        <taxon>Actinomycetes</taxon>
        <taxon>Kitasatosporales</taxon>
        <taxon>Streptomycetaceae</taxon>
        <taxon>Streptomyces</taxon>
    </lineage>
</organism>